<evidence type="ECO:0000313" key="3">
    <source>
        <dbReference type="EMBL" id="SDG63137.1"/>
    </source>
</evidence>
<keyword evidence="1" id="KW-0472">Membrane</keyword>
<sequence length="458" mass="53892">MVCKFNNLTYILEGNKSYSFIIYIQSKQLMIPTNFRLYSRFSKLIIIILISFTNYLSFGQQVYETLPPDFIKTIEFFGSNSEFSGTPVIPLQDSILLKFDDLTAAENDYYYEIEHYNFDWTPSQLSENEFLEGFDNIRLFDYTNSFTTLQAYTHYELKLPNQNTRRFKVSGNYMLKIFNADKQILFSRKFIVYENLVDVDVEIRRSRTSAFIDKKQVVNFEIGRKDFFFRNPDQTVKTAVVQNNDFTTAIYDLKPQFTLGNTLVYKYDEESSFWGGNEYLNFDNSDIRQGTLRIKRIELLDLYNTYLYPNFVRHGKVYTYYPDINGAFRINTLQGENKDIESEYAKVHFSLLNSRDLDGGEIHLYGRFNNYVLDDSTLMVADEKKENTFNNVLLMKQGFYNFKYVYLDKNGNFNEGFISGNHEITENNYQVIVYYRDIGARFDRVIGTGSGNSENIIN</sequence>
<dbReference type="EMBL" id="FNCW01000004">
    <property type="protein sequence ID" value="SDG63137.1"/>
    <property type="molecule type" value="Genomic_DNA"/>
</dbReference>
<dbReference type="Pfam" id="PF17116">
    <property type="entry name" value="T9SS_plug_1st"/>
    <property type="match status" value="1"/>
</dbReference>
<feature type="transmembrane region" description="Helical" evidence="1">
    <location>
        <begin position="37"/>
        <end position="58"/>
    </location>
</feature>
<keyword evidence="1" id="KW-1133">Transmembrane helix</keyword>
<evidence type="ECO:0000256" key="1">
    <source>
        <dbReference type="SAM" id="Phobius"/>
    </source>
</evidence>
<dbReference type="InterPro" id="IPR031345">
    <property type="entry name" value="T9SS_Plug_N"/>
</dbReference>
<organism evidence="3 4">
    <name type="scientific">Psychroflexus sediminis</name>
    <dbReference type="NCBI Taxonomy" id="470826"/>
    <lineage>
        <taxon>Bacteria</taxon>
        <taxon>Pseudomonadati</taxon>
        <taxon>Bacteroidota</taxon>
        <taxon>Flavobacteriia</taxon>
        <taxon>Flavobacteriales</taxon>
        <taxon>Flavobacteriaceae</taxon>
        <taxon>Psychroflexus</taxon>
    </lineage>
</organism>
<evidence type="ECO:0000259" key="2">
    <source>
        <dbReference type="Pfam" id="PF17116"/>
    </source>
</evidence>
<reference evidence="3 4" key="1">
    <citation type="submission" date="2016-10" db="EMBL/GenBank/DDBJ databases">
        <authorList>
            <person name="de Groot N.N."/>
        </authorList>
    </citation>
    <scope>NUCLEOTIDE SEQUENCE [LARGE SCALE GENOMIC DNA]</scope>
    <source>
        <strain evidence="3 4">DSM 19803</strain>
    </source>
</reference>
<dbReference type="Proteomes" id="UP000199296">
    <property type="component" value="Unassembled WGS sequence"/>
</dbReference>
<protein>
    <recommendedName>
        <fullName evidence="2">Type 9 secretion system plug protein N-terminal domain-containing protein</fullName>
    </recommendedName>
</protein>
<feature type="domain" description="Type 9 secretion system plug protein N-terminal" evidence="2">
    <location>
        <begin position="71"/>
        <end position="194"/>
    </location>
</feature>
<keyword evidence="1" id="KW-0812">Transmembrane</keyword>
<dbReference type="STRING" id="470826.SAMN04488027_104149"/>
<proteinExistence type="predicted"/>
<name>A0A1G7VTY3_9FLAO</name>
<accession>A0A1G7VTY3</accession>
<evidence type="ECO:0000313" key="4">
    <source>
        <dbReference type="Proteomes" id="UP000199296"/>
    </source>
</evidence>
<dbReference type="AlphaFoldDB" id="A0A1G7VTY3"/>
<keyword evidence="4" id="KW-1185">Reference proteome</keyword>
<gene>
    <name evidence="3" type="ORF">SAMN04488027_104149</name>
</gene>